<accession>A0A1H7M336</accession>
<reference evidence="3" key="1">
    <citation type="submission" date="2016-10" db="EMBL/GenBank/DDBJ databases">
        <authorList>
            <person name="Varghese N."/>
            <person name="Submissions S."/>
        </authorList>
    </citation>
    <scope>NUCLEOTIDE SEQUENCE [LARGE SCALE GENOMIC DNA]</scope>
    <source>
        <strain evidence="3">LMG 26416</strain>
    </source>
</reference>
<dbReference type="RefSeq" id="WP_090547456.1">
    <property type="nucleotide sequence ID" value="NZ_FNSR01000002.1"/>
</dbReference>
<dbReference type="Proteomes" id="UP000199120">
    <property type="component" value="Unassembled WGS sequence"/>
</dbReference>
<dbReference type="STRING" id="416943.SAMN05445871_3583"/>
<evidence type="ECO:0000313" key="2">
    <source>
        <dbReference type="EMBL" id="SEL05398.1"/>
    </source>
</evidence>
<keyword evidence="3" id="KW-1185">Reference proteome</keyword>
<name>A0A1H7M336_9BURK</name>
<evidence type="ECO:0000313" key="3">
    <source>
        <dbReference type="Proteomes" id="UP000199120"/>
    </source>
</evidence>
<dbReference type="EMBL" id="FOAJ01000004">
    <property type="protein sequence ID" value="SEL05398.1"/>
    <property type="molecule type" value="Genomic_DNA"/>
</dbReference>
<proteinExistence type="predicted"/>
<sequence>MHSVQSRNRISAAFAAVVVVIFAAFIGMFTFGRDRIAEPAVPGVPWSAIVEPLLIVVALALSVAYAVVIGRLERRGGEAR</sequence>
<dbReference type="AlphaFoldDB" id="A0A1H7M336"/>
<feature type="transmembrane region" description="Helical" evidence="1">
    <location>
        <begin position="52"/>
        <end position="72"/>
    </location>
</feature>
<organism evidence="2 3">
    <name type="scientific">Paraburkholderia caballeronis</name>
    <dbReference type="NCBI Taxonomy" id="416943"/>
    <lineage>
        <taxon>Bacteria</taxon>
        <taxon>Pseudomonadati</taxon>
        <taxon>Pseudomonadota</taxon>
        <taxon>Betaproteobacteria</taxon>
        <taxon>Burkholderiales</taxon>
        <taxon>Burkholderiaceae</taxon>
        <taxon>Paraburkholderia</taxon>
    </lineage>
</organism>
<keyword evidence="1" id="KW-1133">Transmembrane helix</keyword>
<protein>
    <submittedName>
        <fullName evidence="2">Uncharacterized protein</fullName>
    </submittedName>
</protein>
<keyword evidence="1" id="KW-0472">Membrane</keyword>
<evidence type="ECO:0000256" key="1">
    <source>
        <dbReference type="SAM" id="Phobius"/>
    </source>
</evidence>
<feature type="transmembrane region" description="Helical" evidence="1">
    <location>
        <begin position="12"/>
        <end position="32"/>
    </location>
</feature>
<keyword evidence="1" id="KW-0812">Transmembrane</keyword>
<gene>
    <name evidence="2" type="ORF">SAMN05192542_104593</name>
</gene>